<organism evidence="4 5">
    <name type="scientific">Candidatus Gemmiger excrementipullorum</name>
    <dbReference type="NCBI Taxonomy" id="2838610"/>
    <lineage>
        <taxon>Bacteria</taxon>
        <taxon>Bacillati</taxon>
        <taxon>Bacillota</taxon>
        <taxon>Clostridia</taxon>
        <taxon>Eubacteriales</taxon>
        <taxon>Gemmiger</taxon>
    </lineage>
</organism>
<dbReference type="PANTHER" id="PTHR43633">
    <property type="entry name" value="ALCOHOL DEHYDROGENASE YQHD"/>
    <property type="match status" value="1"/>
</dbReference>
<comment type="caution">
    <text evidence="4">The sequence shown here is derived from an EMBL/GenBank/DDBJ whole genome shotgun (WGS) entry which is preliminary data.</text>
</comment>
<dbReference type="GO" id="GO:0046872">
    <property type="term" value="F:metal ion binding"/>
    <property type="evidence" value="ECO:0007669"/>
    <property type="project" value="InterPro"/>
</dbReference>
<dbReference type="InterPro" id="IPR056798">
    <property type="entry name" value="ADH_Fe_C"/>
</dbReference>
<proteinExistence type="predicted"/>
<evidence type="ECO:0000259" key="2">
    <source>
        <dbReference type="Pfam" id="PF00465"/>
    </source>
</evidence>
<dbReference type="InterPro" id="IPR044731">
    <property type="entry name" value="BDH-like"/>
</dbReference>
<evidence type="ECO:0000313" key="4">
    <source>
        <dbReference type="EMBL" id="HIX95104.1"/>
    </source>
</evidence>
<feature type="domain" description="Fe-containing alcohol dehydrogenase-like C-terminal" evidence="3">
    <location>
        <begin position="195"/>
        <end position="393"/>
    </location>
</feature>
<dbReference type="AlphaFoldDB" id="A0A9D1Y1D8"/>
<dbReference type="GO" id="GO:1990362">
    <property type="term" value="F:butanol dehydrogenase (NAD+) activity"/>
    <property type="evidence" value="ECO:0007669"/>
    <property type="project" value="InterPro"/>
</dbReference>
<dbReference type="Pfam" id="PF25137">
    <property type="entry name" value="ADH_Fe_C"/>
    <property type="match status" value="1"/>
</dbReference>
<dbReference type="Pfam" id="PF00465">
    <property type="entry name" value="Fe-ADH"/>
    <property type="match status" value="1"/>
</dbReference>
<reference evidence="4" key="1">
    <citation type="journal article" date="2021" name="PeerJ">
        <title>Extensive microbial diversity within the chicken gut microbiome revealed by metagenomics and culture.</title>
        <authorList>
            <person name="Gilroy R."/>
            <person name="Ravi A."/>
            <person name="Getino M."/>
            <person name="Pursley I."/>
            <person name="Horton D.L."/>
            <person name="Alikhan N.F."/>
            <person name="Baker D."/>
            <person name="Gharbi K."/>
            <person name="Hall N."/>
            <person name="Watson M."/>
            <person name="Adriaenssens E.M."/>
            <person name="Foster-Nyarko E."/>
            <person name="Jarju S."/>
            <person name="Secka A."/>
            <person name="Antonio M."/>
            <person name="Oren A."/>
            <person name="Chaudhuri R.R."/>
            <person name="La Ragione R."/>
            <person name="Hildebrand F."/>
            <person name="Pallen M.J."/>
        </authorList>
    </citation>
    <scope>NUCLEOTIDE SEQUENCE</scope>
    <source>
        <strain evidence="4">ChiHecec2B26-7398</strain>
    </source>
</reference>
<dbReference type="GO" id="GO:0005829">
    <property type="term" value="C:cytosol"/>
    <property type="evidence" value="ECO:0007669"/>
    <property type="project" value="TreeGrafter"/>
</dbReference>
<dbReference type="FunFam" id="3.40.50.1970:FF:000003">
    <property type="entry name" value="Alcohol dehydrogenase, iron-containing"/>
    <property type="match status" value="1"/>
</dbReference>
<dbReference type="SUPFAM" id="SSF56796">
    <property type="entry name" value="Dehydroquinate synthase-like"/>
    <property type="match status" value="1"/>
</dbReference>
<evidence type="ECO:0000259" key="3">
    <source>
        <dbReference type="Pfam" id="PF25137"/>
    </source>
</evidence>
<evidence type="ECO:0000256" key="1">
    <source>
        <dbReference type="ARBA" id="ARBA00023002"/>
    </source>
</evidence>
<dbReference type="Gene3D" id="3.40.50.1970">
    <property type="match status" value="1"/>
</dbReference>
<gene>
    <name evidence="4" type="ORF">H9846_06575</name>
</gene>
<dbReference type="GO" id="GO:1990002">
    <property type="term" value="F:methylglyoxal reductase (NADPH) (acetol producing) activity"/>
    <property type="evidence" value="ECO:0007669"/>
    <property type="project" value="TreeGrafter"/>
</dbReference>
<name>A0A9D1Y1D8_9FIRM</name>
<dbReference type="Gene3D" id="1.20.1090.10">
    <property type="entry name" value="Dehydroquinate synthase-like - alpha domain"/>
    <property type="match status" value="1"/>
</dbReference>
<dbReference type="InterPro" id="IPR001670">
    <property type="entry name" value="ADH_Fe/GldA"/>
</dbReference>
<reference evidence="4" key="2">
    <citation type="submission" date="2021-04" db="EMBL/GenBank/DDBJ databases">
        <authorList>
            <person name="Gilroy R."/>
        </authorList>
    </citation>
    <scope>NUCLEOTIDE SEQUENCE</scope>
    <source>
        <strain evidence="4">ChiHecec2B26-7398</strain>
    </source>
</reference>
<dbReference type="Proteomes" id="UP000886751">
    <property type="component" value="Unassembled WGS sequence"/>
</dbReference>
<dbReference type="GO" id="GO:0008106">
    <property type="term" value="F:alcohol dehydrogenase (NADP+) activity"/>
    <property type="evidence" value="ECO:0007669"/>
    <property type="project" value="TreeGrafter"/>
</dbReference>
<protein>
    <submittedName>
        <fullName evidence="4">Iron-containing alcohol dehydrogenase</fullName>
    </submittedName>
</protein>
<dbReference type="CDD" id="cd08187">
    <property type="entry name" value="BDH"/>
    <property type="match status" value="1"/>
</dbReference>
<sequence>MANNFTFYSPTEIVFGRGTHAETARYVQKYHGSKVLVVYGSERVVQSGLLESVVAPMRAVGLGCHLLGGVVPNPHLGKVYEGIELGKREGVDFLLAVGGGSVIDTVKAIAYGLAEPEHDVWELFAGKRTAKACLPVASVLTIAAAGSESSNSCVITNENTKEKRAYDDDLARPKFAVMNPELTLTLPDYQTESGCADIMMHTMERYFTSMGNLELTDAIAEALLRTVMENAKILHADPANYDARAEIMWAGSLAHNGLTGCGNGESDFVTHMLEHEMGGMFDVTHGAGLAAVWPSWARYVCGSILPRFVRYAVNVMGVEPGATDAETAEKGIRAMEDFYRSIGMPTNMRELGIAPTDDQLRAMAASCAAACGGSKGAARVLYEEDMYNVYKMAL</sequence>
<dbReference type="EMBL" id="DXEI01000096">
    <property type="protein sequence ID" value="HIX95104.1"/>
    <property type="molecule type" value="Genomic_DNA"/>
</dbReference>
<dbReference type="PANTHER" id="PTHR43633:SF1">
    <property type="entry name" value="ALCOHOL DEHYDROGENASE YQHD"/>
    <property type="match status" value="1"/>
</dbReference>
<accession>A0A9D1Y1D8</accession>
<feature type="domain" description="Alcohol dehydrogenase iron-type/glycerol dehydrogenase GldA" evidence="2">
    <location>
        <begin position="10"/>
        <end position="180"/>
    </location>
</feature>
<evidence type="ECO:0000313" key="5">
    <source>
        <dbReference type="Proteomes" id="UP000886751"/>
    </source>
</evidence>
<keyword evidence="1" id="KW-0560">Oxidoreductase</keyword>